<dbReference type="PANTHER" id="PTHR36153:SF1">
    <property type="entry name" value="TYPE VI SECRETION SYSTEM COMPONENT TSSM1"/>
    <property type="match status" value="1"/>
</dbReference>
<dbReference type="Pfam" id="PF14331">
    <property type="entry name" value="IcmF-related_N"/>
    <property type="match status" value="1"/>
</dbReference>
<organism evidence="7 8">
    <name type="scientific">Ancylobacter crimeensis</name>
    <dbReference type="NCBI Taxonomy" id="2579147"/>
    <lineage>
        <taxon>Bacteria</taxon>
        <taxon>Pseudomonadati</taxon>
        <taxon>Pseudomonadota</taxon>
        <taxon>Alphaproteobacteria</taxon>
        <taxon>Hyphomicrobiales</taxon>
        <taxon>Xanthobacteraceae</taxon>
        <taxon>Ancylobacter</taxon>
    </lineage>
</organism>
<dbReference type="InterPro" id="IPR010623">
    <property type="entry name" value="IcmF_C"/>
</dbReference>
<evidence type="ECO:0000259" key="6">
    <source>
        <dbReference type="Pfam" id="PF21070"/>
    </source>
</evidence>
<dbReference type="SUPFAM" id="SSF52540">
    <property type="entry name" value="P-loop containing nucleoside triphosphate hydrolases"/>
    <property type="match status" value="1"/>
</dbReference>
<dbReference type="InterPro" id="IPR017731">
    <property type="entry name" value="TssM1-like"/>
</dbReference>
<dbReference type="Pfam" id="PF06761">
    <property type="entry name" value="IcmF-related"/>
    <property type="match status" value="1"/>
</dbReference>
<evidence type="ECO:0000259" key="3">
    <source>
        <dbReference type="Pfam" id="PF06744"/>
    </source>
</evidence>
<proteinExistence type="predicted"/>
<dbReference type="Pfam" id="PF06744">
    <property type="entry name" value="IcmF_C"/>
    <property type="match status" value="1"/>
</dbReference>
<accession>A0ABT0D7J6</accession>
<dbReference type="CDD" id="cd00882">
    <property type="entry name" value="Ras_like_GTPase"/>
    <property type="match status" value="1"/>
</dbReference>
<feature type="transmembrane region" description="Helical" evidence="2">
    <location>
        <begin position="42"/>
        <end position="61"/>
    </location>
</feature>
<dbReference type="InterPro" id="IPR053156">
    <property type="entry name" value="T6SS_TssM-like"/>
</dbReference>
<feature type="domain" description="Type VI secretion system IcmF C-terminal" evidence="3">
    <location>
        <begin position="1096"/>
        <end position="1172"/>
    </location>
</feature>
<dbReference type="Pfam" id="PF21070">
    <property type="entry name" value="IcmF_helical"/>
    <property type="match status" value="1"/>
</dbReference>
<dbReference type="PANTHER" id="PTHR36153">
    <property type="entry name" value="INNER MEMBRANE PROTEIN-RELATED"/>
    <property type="match status" value="1"/>
</dbReference>
<keyword evidence="2" id="KW-0812">Transmembrane</keyword>
<dbReference type="RefSeq" id="WP_247026383.1">
    <property type="nucleotide sequence ID" value="NZ_JALKCH010000002.1"/>
</dbReference>
<dbReference type="InterPro" id="IPR027417">
    <property type="entry name" value="P-loop_NTPase"/>
</dbReference>
<feature type="compositionally biased region" description="Pro residues" evidence="1">
    <location>
        <begin position="826"/>
        <end position="835"/>
    </location>
</feature>
<dbReference type="EMBL" id="JALKCH010000002">
    <property type="protein sequence ID" value="MCK0195918.1"/>
    <property type="molecule type" value="Genomic_DNA"/>
</dbReference>
<feature type="transmembrane region" description="Helical" evidence="2">
    <location>
        <begin position="428"/>
        <end position="449"/>
    </location>
</feature>
<feature type="domain" description="Type VI secretion system component TssM1 helical" evidence="6">
    <location>
        <begin position="942"/>
        <end position="1038"/>
    </location>
</feature>
<name>A0ABT0D7J6_9HYPH</name>
<evidence type="ECO:0000313" key="7">
    <source>
        <dbReference type="EMBL" id="MCK0195918.1"/>
    </source>
</evidence>
<dbReference type="NCBIfam" id="TIGR03348">
    <property type="entry name" value="VI_IcmF"/>
    <property type="match status" value="1"/>
</dbReference>
<feature type="region of interest" description="Disordered" evidence="1">
    <location>
        <begin position="804"/>
        <end position="839"/>
    </location>
</feature>
<dbReference type="InterPro" id="IPR048677">
    <property type="entry name" value="TssM1_hel"/>
</dbReference>
<comment type="caution">
    <text evidence="7">The sequence shown here is derived from an EMBL/GenBank/DDBJ whole genome shotgun (WGS) entry which is preliminary data.</text>
</comment>
<dbReference type="InterPro" id="IPR009612">
    <property type="entry name" value="IcmF-rel"/>
</dbReference>
<evidence type="ECO:0000259" key="5">
    <source>
        <dbReference type="Pfam" id="PF14331"/>
    </source>
</evidence>
<feature type="domain" description="IcmF-related" evidence="4">
    <location>
        <begin position="492"/>
        <end position="804"/>
    </location>
</feature>
<evidence type="ECO:0000313" key="8">
    <source>
        <dbReference type="Proteomes" id="UP001203284"/>
    </source>
</evidence>
<evidence type="ECO:0000256" key="2">
    <source>
        <dbReference type="SAM" id="Phobius"/>
    </source>
</evidence>
<feature type="transmembrane region" description="Helical" evidence="2">
    <location>
        <begin position="7"/>
        <end position="36"/>
    </location>
</feature>
<keyword evidence="8" id="KW-1185">Reference proteome</keyword>
<feature type="domain" description="Type VI secretion system component TssM1 N-terminal" evidence="5">
    <location>
        <begin position="181"/>
        <end position="436"/>
    </location>
</feature>
<evidence type="ECO:0000259" key="4">
    <source>
        <dbReference type="Pfam" id="PF06761"/>
    </source>
</evidence>
<dbReference type="Proteomes" id="UP001203284">
    <property type="component" value="Unassembled WGS sequence"/>
</dbReference>
<protein>
    <submittedName>
        <fullName evidence="7">Type VI secretion system membrane subunit TssM</fullName>
    </submittedName>
</protein>
<sequence length="1193" mass="130564">MSQNMWLTVAAIAAGALALAGVVWFVAPLIAVAGFAPFDEEWIRLLTIALIGLGGFAYIGYEIHSRLRSTRNIAEAVAEPVDDGDVLRDRMKDALATLKASGGGHGDFLYDLPWYLIIGPPGSGKTTALVNCGLSFPLAKGRSPQAIAGVGGTRYCDWWFTEDAVLVDTAGRYTTQDSNEKADKKSWFAFLDLLKKNRARQPINGVIVAINIADIVELSEAERLAHASAIRARLQELHERLKIDFPIYVILTKFDLIAGFSEFFINLNELQRRMVWGTTFRPEKKNDNQVGRVGEEFDALVERLTEFVPDRLQQENDPTARLRIFGFPAQVATLKQPVVDFVNQIFEPTRYHANATLRGFYFTSGTQQGTPIDRIIGSLSKSFGAEALGEGFLSGTGKSYFLNDLIRKVIIGEAAWVSTDRAAVRRNVLWKSAGYGLLFAVVAGGVAAWTTSYTRNDRLVGATGEGVSNYKTTAAPALAETQIADRQYEKILPVLEELARLPTGYAERDQGVPLSEGFGLAQRPRLASSTQSAYRSGLERYLRPRMLFRLEEVIEQANADTTRSDNSGIYDAFKVYLMLGRRGPVEKGMIVDWMRQDWTNRLYPGPERAGMREALEGHLTAMLDLDTGAEPMVPLNDTLMRQVQQSLVRMNVAERAYQILRSRAHSDRIKPWSPARSGSDMATVFTSTDNGGLDAIEVPGFYTYDGFQYGLIDGLPDIAGQLERDRWVLGDAGQQSIVTSQFDTLADDILKLYAKDFIAAWSAALGRLQIKPLTADKPRYLALAAISAAASPLKQIFEQIKEKTDLSRERKPAPAGQPASNVATGSPPPANPARPPVVFSSDNAAGRSIETYFRPFYAMLQGDGANRPVDQVVGILNDIFQGLIGTATESGPTTQINAATRDSIRSLRASSARFPAPFDRLLRNAADELDGNVATSVIADLQKSLAANVTQACRQAITGRYPFDKSDKDVALGDFARVFSPGGLMDRFYTQELKSYIDTSREVWTPLKDSRIGAMLAPASVREFQRASQIKDVFFGAGGTQPNLNLSFLALTPSIPGTTVKLEVNGVQVTSAKVAEPPPAAGGLFAPPPPPAAKPQPATPTLVQWPGLLGRERVALFAVADSTGDIFPLMEKPGTWALFRVADQYGVQRQGSAYILTIPVSGRDYRYQYNTTSTVNPLTMPALREFNCPSTLQ</sequence>
<evidence type="ECO:0000256" key="1">
    <source>
        <dbReference type="SAM" id="MobiDB-lite"/>
    </source>
</evidence>
<reference evidence="7 8" key="1">
    <citation type="submission" date="2022-04" db="EMBL/GenBank/DDBJ databases">
        <authorList>
            <person name="Grouzdev D.S."/>
            <person name="Pantiukh K.S."/>
            <person name="Krutkina M.S."/>
        </authorList>
    </citation>
    <scope>NUCLEOTIDE SEQUENCE [LARGE SCALE GENOMIC DNA]</scope>
    <source>
        <strain evidence="7 8">6x-1</strain>
    </source>
</reference>
<dbReference type="InterPro" id="IPR025743">
    <property type="entry name" value="TssM1_N"/>
</dbReference>
<gene>
    <name evidence="7" type="primary">tssM</name>
    <name evidence="7" type="ORF">MWN34_03235</name>
</gene>
<keyword evidence="2" id="KW-1133">Transmembrane helix</keyword>
<keyword evidence="2" id="KW-0472">Membrane</keyword>